<evidence type="ECO:0000313" key="9">
    <source>
        <dbReference type="EMBL" id="KSU88605.1"/>
    </source>
</evidence>
<dbReference type="Pfam" id="PF00041">
    <property type="entry name" value="fn3"/>
    <property type="match status" value="1"/>
</dbReference>
<dbReference type="InterPro" id="IPR003610">
    <property type="entry name" value="CBM5/12"/>
</dbReference>
<keyword evidence="4" id="KW-0326">Glycosidase</keyword>
<evidence type="ECO:0000256" key="4">
    <source>
        <dbReference type="ARBA" id="ARBA00023295"/>
    </source>
</evidence>
<sequence length="337" mass="36926">MKWKKTIGKGAVTAAVLSFGMWVSADDASAHGYIQEPASRGYVGSLEKQVIGWQAAMEKHGRVIDSPQSVEGPKGFPERGPADGHIASAEGIKEYEIYRNGEKVATTMNTVYKDAGVKPDTSYEYYVKAIDLSGNTSSASKAVAVKTLKPVEDMEAPTPPSGLHSMKESESSIELMWSPSEDQVGVKEYAVYRDGQLVATTVTTYYIDKNLKPDTSYTYTVFAIDGAGNVSDSSSPLEVSTLKSDSSVEEWSEEKVYTAGMIVQFKGLEYKAKYWTKGNQPDSSDAWELVSDTVVEWNAQKAYPSGSKVNYGNRTYEARWWTLGDTPGTSVVWKVVE</sequence>
<gene>
    <name evidence="9" type="ORF">AS180_06935</name>
</gene>
<dbReference type="PANTHER" id="PTHR34823">
    <property type="entry name" value="GLCNAC-BINDING PROTEIN A"/>
    <property type="match status" value="1"/>
</dbReference>
<organism evidence="9 10">
    <name type="scientific">Priestia veravalensis</name>
    <dbReference type="NCBI Taxonomy" id="1414648"/>
    <lineage>
        <taxon>Bacteria</taxon>
        <taxon>Bacillati</taxon>
        <taxon>Bacillota</taxon>
        <taxon>Bacilli</taxon>
        <taxon>Bacillales</taxon>
        <taxon>Bacillaceae</taxon>
        <taxon>Priestia</taxon>
    </lineage>
</organism>
<dbReference type="SUPFAM" id="SSF49265">
    <property type="entry name" value="Fibronectin type III"/>
    <property type="match status" value="1"/>
</dbReference>
<evidence type="ECO:0000256" key="6">
    <source>
        <dbReference type="SAM" id="MobiDB-lite"/>
    </source>
</evidence>
<dbReference type="AlphaFoldDB" id="A0A0V8JP17"/>
<protein>
    <recommendedName>
        <fullName evidence="8">Fibronectin type-III domain-containing protein</fullName>
    </recommendedName>
</protein>
<dbReference type="CDD" id="cd00063">
    <property type="entry name" value="FN3"/>
    <property type="match status" value="1"/>
</dbReference>
<comment type="caution">
    <text evidence="9">The sequence shown here is derived from an EMBL/GenBank/DDBJ whole genome shotgun (WGS) entry which is preliminary data.</text>
</comment>
<evidence type="ECO:0000256" key="5">
    <source>
        <dbReference type="ARBA" id="ARBA00023326"/>
    </source>
</evidence>
<proteinExistence type="predicted"/>
<dbReference type="InterPro" id="IPR014756">
    <property type="entry name" value="Ig_E-set"/>
</dbReference>
<keyword evidence="5" id="KW-0624">Polysaccharide degradation</keyword>
<dbReference type="RefSeq" id="WP_062686596.1">
    <property type="nucleotide sequence ID" value="NZ_KQ758637.1"/>
</dbReference>
<dbReference type="PANTHER" id="PTHR34823:SF1">
    <property type="entry name" value="CHITIN-BINDING TYPE-4 DOMAIN-CONTAINING PROTEIN"/>
    <property type="match status" value="1"/>
</dbReference>
<dbReference type="GO" id="GO:0005576">
    <property type="term" value="C:extracellular region"/>
    <property type="evidence" value="ECO:0007669"/>
    <property type="project" value="InterPro"/>
</dbReference>
<dbReference type="GO" id="GO:0030246">
    <property type="term" value="F:carbohydrate binding"/>
    <property type="evidence" value="ECO:0007669"/>
    <property type="project" value="InterPro"/>
</dbReference>
<dbReference type="InterPro" id="IPR036116">
    <property type="entry name" value="FN3_sf"/>
</dbReference>
<keyword evidence="2" id="KW-0378">Hydrolase</keyword>
<dbReference type="InterPro" id="IPR003961">
    <property type="entry name" value="FN3_dom"/>
</dbReference>
<feature type="domain" description="Fibronectin type-III" evidence="8">
    <location>
        <begin position="159"/>
        <end position="244"/>
    </location>
</feature>
<evidence type="ECO:0000256" key="1">
    <source>
        <dbReference type="ARBA" id="ARBA00022729"/>
    </source>
</evidence>
<feature type="region of interest" description="Disordered" evidence="6">
    <location>
        <begin position="65"/>
        <end position="85"/>
    </location>
</feature>
<dbReference type="InterPro" id="IPR004302">
    <property type="entry name" value="Cellulose/chitin-bd_N"/>
</dbReference>
<dbReference type="SUPFAM" id="SSF51055">
    <property type="entry name" value="Carbohydrate binding domain"/>
    <property type="match status" value="2"/>
</dbReference>
<dbReference type="InterPro" id="IPR051024">
    <property type="entry name" value="GlcNAc_Chitin_IntDeg"/>
</dbReference>
<dbReference type="CDD" id="cd12215">
    <property type="entry name" value="ChiC_BD"/>
    <property type="match status" value="2"/>
</dbReference>
<dbReference type="Gene3D" id="2.10.10.20">
    <property type="entry name" value="Carbohydrate-binding module superfamily 5/12"/>
    <property type="match status" value="2"/>
</dbReference>
<dbReference type="SMART" id="SM00495">
    <property type="entry name" value="ChtBD3"/>
    <property type="match status" value="2"/>
</dbReference>
<dbReference type="InterPro" id="IPR036573">
    <property type="entry name" value="CBM_sf_5/12"/>
</dbReference>
<dbReference type="EMBL" id="LNQP01000018">
    <property type="protein sequence ID" value="KSU88605.1"/>
    <property type="molecule type" value="Genomic_DNA"/>
</dbReference>
<accession>A0A0V8JP17</accession>
<evidence type="ECO:0000256" key="7">
    <source>
        <dbReference type="SAM" id="SignalP"/>
    </source>
</evidence>
<dbReference type="FunFam" id="2.60.40.10:FF:001114">
    <property type="entry name" value="Chitinase A1"/>
    <property type="match status" value="1"/>
</dbReference>
<name>A0A0V8JP17_9BACI</name>
<dbReference type="InterPro" id="IPR013783">
    <property type="entry name" value="Ig-like_fold"/>
</dbReference>
<dbReference type="SMART" id="SM00060">
    <property type="entry name" value="FN3"/>
    <property type="match status" value="2"/>
</dbReference>
<keyword evidence="10" id="KW-1185">Reference proteome</keyword>
<dbReference type="Pfam" id="PF02839">
    <property type="entry name" value="CBM_5_12"/>
    <property type="match status" value="2"/>
</dbReference>
<dbReference type="GO" id="GO:0004553">
    <property type="term" value="F:hydrolase activity, hydrolyzing O-glycosyl compounds"/>
    <property type="evidence" value="ECO:0007669"/>
    <property type="project" value="InterPro"/>
</dbReference>
<dbReference type="PROSITE" id="PS50853">
    <property type="entry name" value="FN3"/>
    <property type="match status" value="1"/>
</dbReference>
<evidence type="ECO:0000313" key="10">
    <source>
        <dbReference type="Proteomes" id="UP000053681"/>
    </source>
</evidence>
<keyword evidence="3" id="KW-0119">Carbohydrate metabolism</keyword>
<dbReference type="SUPFAM" id="SSF81296">
    <property type="entry name" value="E set domains"/>
    <property type="match status" value="1"/>
</dbReference>
<dbReference type="Gene3D" id="2.60.40.10">
    <property type="entry name" value="Immunoglobulins"/>
    <property type="match status" value="2"/>
</dbReference>
<dbReference type="Pfam" id="PF03067">
    <property type="entry name" value="LPMO_10"/>
    <property type="match status" value="1"/>
</dbReference>
<reference evidence="9 10" key="1">
    <citation type="submission" date="2015-11" db="EMBL/GenBank/DDBJ databases">
        <title>Bacillus caseinolyticus sp nov.</title>
        <authorList>
            <person name="Dastager S.G."/>
            <person name="Mawlankar R."/>
        </authorList>
    </citation>
    <scope>NUCLEOTIDE SEQUENCE [LARGE SCALE GENOMIC DNA]</scope>
    <source>
        <strain evidence="9 10">SGD-V-76</strain>
    </source>
</reference>
<evidence type="ECO:0000259" key="8">
    <source>
        <dbReference type="PROSITE" id="PS50853"/>
    </source>
</evidence>
<feature type="signal peptide" evidence="7">
    <location>
        <begin position="1"/>
        <end position="25"/>
    </location>
</feature>
<evidence type="ECO:0000256" key="3">
    <source>
        <dbReference type="ARBA" id="ARBA00023277"/>
    </source>
</evidence>
<evidence type="ECO:0000256" key="2">
    <source>
        <dbReference type="ARBA" id="ARBA00022801"/>
    </source>
</evidence>
<dbReference type="Proteomes" id="UP000053681">
    <property type="component" value="Unassembled WGS sequence"/>
</dbReference>
<dbReference type="GO" id="GO:0000272">
    <property type="term" value="P:polysaccharide catabolic process"/>
    <property type="evidence" value="ECO:0007669"/>
    <property type="project" value="UniProtKB-KW"/>
</dbReference>
<feature type="chain" id="PRO_5006894098" description="Fibronectin type-III domain-containing protein" evidence="7">
    <location>
        <begin position="26"/>
        <end position="337"/>
    </location>
</feature>
<keyword evidence="1 7" id="KW-0732">Signal</keyword>